<dbReference type="Proteomes" id="UP000077143">
    <property type="component" value="Chromosome"/>
</dbReference>
<dbReference type="Gene3D" id="2.60.40.3440">
    <property type="match status" value="1"/>
</dbReference>
<dbReference type="SUPFAM" id="SSF49313">
    <property type="entry name" value="Cadherin-like"/>
    <property type="match status" value="1"/>
</dbReference>
<dbReference type="CDD" id="cd11304">
    <property type="entry name" value="Cadherin_repeat"/>
    <property type="match status" value="1"/>
</dbReference>
<proteinExistence type="predicted"/>
<gene>
    <name evidence="1" type="ORF">A7U43_19195</name>
</gene>
<name>A0A172UVK0_9MYCO</name>
<dbReference type="KEGG" id="madi:A7U43_19195"/>
<dbReference type="EMBL" id="CP015596">
    <property type="protein sequence ID" value="ANE83073.1"/>
    <property type="molecule type" value="Genomic_DNA"/>
</dbReference>
<dbReference type="InterPro" id="IPR011044">
    <property type="entry name" value="Quino_amine_DH_bsu"/>
</dbReference>
<dbReference type="InterPro" id="IPR011042">
    <property type="entry name" value="6-blade_b-propeller_TolB-like"/>
</dbReference>
<reference evidence="1 2" key="1">
    <citation type="submission" date="2016-05" db="EMBL/GenBank/DDBJ databases">
        <title>Complete genome sequence of a phthalic acid esters degrading Mycobacterium sp. YC-RL4.</title>
        <authorList>
            <person name="Ren L."/>
            <person name="Fan S."/>
            <person name="Ruth N."/>
            <person name="Jia Y."/>
            <person name="Wang J."/>
            <person name="Qiao C."/>
        </authorList>
    </citation>
    <scope>NUCLEOTIDE SEQUENCE [LARGE SCALE GENOMIC DNA]</scope>
    <source>
        <strain evidence="1 2">YC-RL4</strain>
    </source>
</reference>
<evidence type="ECO:0008006" key="3">
    <source>
        <dbReference type="Google" id="ProtNLM"/>
    </source>
</evidence>
<organism evidence="1 2">
    <name type="scientific">Mycobacterium adipatum</name>
    <dbReference type="NCBI Taxonomy" id="1682113"/>
    <lineage>
        <taxon>Bacteria</taxon>
        <taxon>Bacillati</taxon>
        <taxon>Actinomycetota</taxon>
        <taxon>Actinomycetes</taxon>
        <taxon>Mycobacteriales</taxon>
        <taxon>Mycobacteriaceae</taxon>
        <taxon>Mycobacterium</taxon>
    </lineage>
</organism>
<accession>A0A172UVK0</accession>
<dbReference type="AlphaFoldDB" id="A0A172UVK0"/>
<dbReference type="InterPro" id="IPR015919">
    <property type="entry name" value="Cadherin-like_sf"/>
</dbReference>
<dbReference type="Gene3D" id="2.120.10.30">
    <property type="entry name" value="TolB, C-terminal domain"/>
    <property type="match status" value="2"/>
</dbReference>
<dbReference type="SUPFAM" id="SSF82171">
    <property type="entry name" value="DPP6 N-terminal domain-like"/>
    <property type="match status" value="1"/>
</dbReference>
<evidence type="ECO:0000313" key="2">
    <source>
        <dbReference type="Proteomes" id="UP000077143"/>
    </source>
</evidence>
<dbReference type="Pfam" id="PF17963">
    <property type="entry name" value="Big_9"/>
    <property type="match status" value="1"/>
</dbReference>
<protein>
    <recommendedName>
        <fullName evidence="3">Cadherin domain-containing protein</fullName>
    </recommendedName>
</protein>
<sequence>MVAVAASVDSPLLDTRPAGAPAEPPFVAALLEWVRRSFFNQSPEFRDDPTTVQGTYGVVTGQIGAVDPEGDRIFYKVVKGPQHGTVTIDPQTGTFTYTPDLDFAQAGGTDTFVVRVTDNIFSLRDLVRRDHGNPRAGISLHVESILPSGERFIVPLPDDILQPQNAVFTADGTGLVFRATPQGGTRSEIYRVNLDGTGLACLTLGLAPEVTVNLSKPFVFDDGNRVLLSAGTQSDTGGETAEHYILECAGGVSSCGVGSALLKINVPTAVAPGVTVVQKQRELRVAPDGEHVGFTQLLAAGPATQLVASVGTLQRTETGYDVVDARAVYVGGELKNFTQDGSGVIVTDFSGKYEAGNADNVLVDLRTGQVSRLTANLDYDESVDMSPNGEWLAVGSSRTKDYLTPMSQIVRPTFVPAYVVFPTFQAKKGTLNEAWVVSREDELNRENGLFLGDPTGAYNSVPVANWSPDGTSVAFWERSTTDPTDTRLVVAELRNIDGGTMPAGNATPDTSSWAPALATVVPKATPLEPAREGRVGGRAEVTTTKVGNITTTTVTYVDFEDEAGMILNGTETTTNNPSLTNITYTANIVVSGADGSDRGYLRASNVTIANQLSMTGTIESSLDGNHLTMGTPA</sequence>
<dbReference type="GO" id="GO:0005509">
    <property type="term" value="F:calcium ion binding"/>
    <property type="evidence" value="ECO:0007669"/>
    <property type="project" value="InterPro"/>
</dbReference>
<evidence type="ECO:0000313" key="1">
    <source>
        <dbReference type="EMBL" id="ANE83073.1"/>
    </source>
</evidence>
<dbReference type="SUPFAM" id="SSF50969">
    <property type="entry name" value="YVTN repeat-like/Quinoprotein amine dehydrogenase"/>
    <property type="match status" value="1"/>
</dbReference>
<keyword evidence="2" id="KW-1185">Reference proteome</keyword>
<dbReference type="GO" id="GO:0016020">
    <property type="term" value="C:membrane"/>
    <property type="evidence" value="ECO:0007669"/>
    <property type="project" value="InterPro"/>
</dbReference>
<dbReference type="STRING" id="1682113.A7U43_19195"/>